<dbReference type="EC" id="3.1.3.48" evidence="2"/>
<keyword evidence="8" id="KW-1185">Reference proteome</keyword>
<dbReference type="Pfam" id="PF01451">
    <property type="entry name" value="LMWPc"/>
    <property type="match status" value="1"/>
</dbReference>
<keyword evidence="4" id="KW-0904">Protein phosphatase</keyword>
<dbReference type="InterPro" id="IPR017867">
    <property type="entry name" value="Tyr_phospatase_low_mol_wt"/>
</dbReference>
<reference evidence="7 8" key="1">
    <citation type="submission" date="2024-01" db="EMBL/GenBank/DDBJ databases">
        <title>The diversity of rhizobia nodulating Mimosa spp. in eleven states of Brazil covering several biomes is determined by host plant, location, and edaphic factors.</title>
        <authorList>
            <person name="Rouws L."/>
            <person name="Barauna A."/>
            <person name="Beukes C."/>
            <person name="De Faria S.M."/>
            <person name="Gross E."/>
            <person name="Dos Reis Junior F.B."/>
            <person name="Simon M."/>
            <person name="Maluk M."/>
            <person name="Odee D.W."/>
            <person name="Kenicer G."/>
            <person name="Young J.P.W."/>
            <person name="Reis V.M."/>
            <person name="Zilli J."/>
            <person name="James E.K."/>
        </authorList>
    </citation>
    <scope>NUCLEOTIDE SEQUENCE [LARGE SCALE GENOMIC DNA]</scope>
    <source>
        <strain evidence="7 8">JPY77</strain>
    </source>
</reference>
<dbReference type="SUPFAM" id="SSF52788">
    <property type="entry name" value="Phosphotyrosine protein phosphatases I"/>
    <property type="match status" value="1"/>
</dbReference>
<dbReference type="RefSeq" id="WP_201662131.1">
    <property type="nucleotide sequence ID" value="NZ_CAJHCS010000058.1"/>
</dbReference>
<evidence type="ECO:0000313" key="8">
    <source>
        <dbReference type="Proteomes" id="UP001494588"/>
    </source>
</evidence>
<comment type="catalytic activity">
    <reaction evidence="5">
        <text>O-phospho-L-tyrosyl-[protein] + H2O = L-tyrosyl-[protein] + phosphate</text>
        <dbReference type="Rhea" id="RHEA:10684"/>
        <dbReference type="Rhea" id="RHEA-COMP:10136"/>
        <dbReference type="Rhea" id="RHEA-COMP:20101"/>
        <dbReference type="ChEBI" id="CHEBI:15377"/>
        <dbReference type="ChEBI" id="CHEBI:43474"/>
        <dbReference type="ChEBI" id="CHEBI:46858"/>
        <dbReference type="ChEBI" id="CHEBI:61978"/>
        <dbReference type="EC" id="3.1.3.48"/>
    </reaction>
</comment>
<evidence type="ECO:0000256" key="4">
    <source>
        <dbReference type="ARBA" id="ARBA00022912"/>
    </source>
</evidence>
<feature type="domain" description="Phosphotyrosine protein phosphatase I" evidence="6">
    <location>
        <begin position="3"/>
        <end position="139"/>
    </location>
</feature>
<name>A0ABU9QS85_9BURK</name>
<dbReference type="InterPro" id="IPR023485">
    <property type="entry name" value="Ptyr_pPase"/>
</dbReference>
<dbReference type="PRINTS" id="PR00719">
    <property type="entry name" value="LMWPTPASE"/>
</dbReference>
<evidence type="ECO:0000259" key="6">
    <source>
        <dbReference type="SMART" id="SM00226"/>
    </source>
</evidence>
<evidence type="ECO:0000313" key="7">
    <source>
        <dbReference type="EMBL" id="MEM5292254.1"/>
    </source>
</evidence>
<comment type="similarity">
    <text evidence="1">Belongs to the low molecular weight phosphotyrosine protein phosphatase family.</text>
</comment>
<dbReference type="InterPro" id="IPR050438">
    <property type="entry name" value="LMW_PTPase"/>
</dbReference>
<evidence type="ECO:0000256" key="2">
    <source>
        <dbReference type="ARBA" id="ARBA00013064"/>
    </source>
</evidence>
<dbReference type="InterPro" id="IPR036196">
    <property type="entry name" value="Ptyr_pPase_sf"/>
</dbReference>
<dbReference type="EMBL" id="JAZHGC010000078">
    <property type="protein sequence ID" value="MEM5292254.1"/>
    <property type="molecule type" value="Genomic_DNA"/>
</dbReference>
<organism evidence="7 8">
    <name type="scientific">Paraburkholderia sabiae</name>
    <dbReference type="NCBI Taxonomy" id="273251"/>
    <lineage>
        <taxon>Bacteria</taxon>
        <taxon>Pseudomonadati</taxon>
        <taxon>Pseudomonadota</taxon>
        <taxon>Betaproteobacteria</taxon>
        <taxon>Burkholderiales</taxon>
        <taxon>Burkholderiaceae</taxon>
        <taxon>Paraburkholderia</taxon>
    </lineage>
</organism>
<comment type="caution">
    <text evidence="7">The sequence shown here is derived from an EMBL/GenBank/DDBJ whole genome shotgun (WGS) entry which is preliminary data.</text>
</comment>
<dbReference type="PANTHER" id="PTHR11717">
    <property type="entry name" value="LOW MOLECULAR WEIGHT PROTEIN TYROSINE PHOSPHATASE"/>
    <property type="match status" value="1"/>
</dbReference>
<dbReference type="Gene3D" id="3.40.50.2300">
    <property type="match status" value="1"/>
</dbReference>
<evidence type="ECO:0000256" key="1">
    <source>
        <dbReference type="ARBA" id="ARBA00011063"/>
    </source>
</evidence>
<dbReference type="Proteomes" id="UP001494588">
    <property type="component" value="Unassembled WGS sequence"/>
</dbReference>
<keyword evidence="3" id="KW-0378">Hydrolase</keyword>
<accession>A0ABU9QS85</accession>
<gene>
    <name evidence="7" type="ORF">V4C55_41920</name>
</gene>
<dbReference type="SMART" id="SM00226">
    <property type="entry name" value="LMWPc"/>
    <property type="match status" value="1"/>
</dbReference>
<evidence type="ECO:0000256" key="3">
    <source>
        <dbReference type="ARBA" id="ARBA00022801"/>
    </source>
</evidence>
<sequence length="150" mass="16646">MIKRLLVVCTGNICRSPVVASILRGGLPQVEVSSAGVAAQDNAPVDPLAADVLKARTGFDIDAHRSRKLILPLCEEADVILVMERAHRQAVQNRFRASWGKTWTLDADEDVFDPRGYPRHVYDAWLGEIVEKAGVWADRIAKVNSERVRC</sequence>
<protein>
    <recommendedName>
        <fullName evidence="2">protein-tyrosine-phosphatase</fullName>
        <ecNumber evidence="2">3.1.3.48</ecNumber>
    </recommendedName>
</protein>
<evidence type="ECO:0000256" key="5">
    <source>
        <dbReference type="ARBA" id="ARBA00051722"/>
    </source>
</evidence>
<proteinExistence type="inferred from homology"/>
<dbReference type="PANTHER" id="PTHR11717:SF31">
    <property type="entry name" value="LOW MOLECULAR WEIGHT PROTEIN-TYROSINE-PHOSPHATASE ETP-RELATED"/>
    <property type="match status" value="1"/>
</dbReference>